<evidence type="ECO:0000256" key="1">
    <source>
        <dbReference type="SAM" id="MobiDB-lite"/>
    </source>
</evidence>
<proteinExistence type="predicted"/>
<comment type="caution">
    <text evidence="2">The sequence shown here is derived from an EMBL/GenBank/DDBJ whole genome shotgun (WGS) entry which is preliminary data.</text>
</comment>
<organism evidence="2 3">
    <name type="scientific">Handroanthus impetiginosus</name>
    <dbReference type="NCBI Taxonomy" id="429701"/>
    <lineage>
        <taxon>Eukaryota</taxon>
        <taxon>Viridiplantae</taxon>
        <taxon>Streptophyta</taxon>
        <taxon>Embryophyta</taxon>
        <taxon>Tracheophyta</taxon>
        <taxon>Spermatophyta</taxon>
        <taxon>Magnoliopsida</taxon>
        <taxon>eudicotyledons</taxon>
        <taxon>Gunneridae</taxon>
        <taxon>Pentapetalae</taxon>
        <taxon>asterids</taxon>
        <taxon>lamiids</taxon>
        <taxon>Lamiales</taxon>
        <taxon>Bignoniaceae</taxon>
        <taxon>Crescentiina</taxon>
        <taxon>Tabebuia alliance</taxon>
        <taxon>Handroanthus</taxon>
    </lineage>
</organism>
<sequence length="58" mass="6676">MMLRTIGILLPIYVMVKALTAIQRRRNRQESPIFPLATSDEENELPRIQPDAHVVHVP</sequence>
<protein>
    <submittedName>
        <fullName evidence="2">Uncharacterized protein</fullName>
    </submittedName>
</protein>
<dbReference type="EMBL" id="NKXS01003867">
    <property type="protein sequence ID" value="PIN08258.1"/>
    <property type="molecule type" value="Genomic_DNA"/>
</dbReference>
<dbReference type="Proteomes" id="UP000231279">
    <property type="component" value="Unassembled WGS sequence"/>
</dbReference>
<dbReference type="OrthoDB" id="264354at2759"/>
<gene>
    <name evidence="2" type="ORF">CDL12_19177</name>
</gene>
<name>A0A2G9GSN5_9LAMI</name>
<reference evidence="3" key="1">
    <citation type="journal article" date="2018" name="Gigascience">
        <title>Genome assembly of the Pink Ipe (Handroanthus impetiginosus, Bignoniaceae), a highly valued, ecologically keystone Neotropical timber forest tree.</title>
        <authorList>
            <person name="Silva-Junior O.B."/>
            <person name="Grattapaglia D."/>
            <person name="Novaes E."/>
            <person name="Collevatti R.G."/>
        </authorList>
    </citation>
    <scope>NUCLEOTIDE SEQUENCE [LARGE SCALE GENOMIC DNA]</scope>
    <source>
        <strain evidence="3">cv. UFG-1</strain>
    </source>
</reference>
<dbReference type="STRING" id="429701.A0A2G9GSN5"/>
<keyword evidence="3" id="KW-1185">Reference proteome</keyword>
<evidence type="ECO:0000313" key="2">
    <source>
        <dbReference type="EMBL" id="PIN08258.1"/>
    </source>
</evidence>
<accession>A0A2G9GSN5</accession>
<feature type="region of interest" description="Disordered" evidence="1">
    <location>
        <begin position="30"/>
        <end position="50"/>
    </location>
</feature>
<evidence type="ECO:0000313" key="3">
    <source>
        <dbReference type="Proteomes" id="UP000231279"/>
    </source>
</evidence>
<dbReference type="AlphaFoldDB" id="A0A2G9GSN5"/>